<dbReference type="EMBL" id="JARJCW010000012">
    <property type="protein sequence ID" value="KAJ7218491.1"/>
    <property type="molecule type" value="Genomic_DNA"/>
</dbReference>
<reference evidence="1" key="1">
    <citation type="submission" date="2023-03" db="EMBL/GenBank/DDBJ databases">
        <title>Massive genome expansion in bonnet fungi (Mycena s.s.) driven by repeated elements and novel gene families across ecological guilds.</title>
        <authorList>
            <consortium name="Lawrence Berkeley National Laboratory"/>
            <person name="Harder C.B."/>
            <person name="Miyauchi S."/>
            <person name="Viragh M."/>
            <person name="Kuo A."/>
            <person name="Thoen E."/>
            <person name="Andreopoulos B."/>
            <person name="Lu D."/>
            <person name="Skrede I."/>
            <person name="Drula E."/>
            <person name="Henrissat B."/>
            <person name="Morin E."/>
            <person name="Kohler A."/>
            <person name="Barry K."/>
            <person name="LaButti K."/>
            <person name="Morin E."/>
            <person name="Salamov A."/>
            <person name="Lipzen A."/>
            <person name="Mereny Z."/>
            <person name="Hegedus B."/>
            <person name="Baldrian P."/>
            <person name="Stursova M."/>
            <person name="Weitz H."/>
            <person name="Taylor A."/>
            <person name="Grigoriev I.V."/>
            <person name="Nagy L.G."/>
            <person name="Martin F."/>
            <person name="Kauserud H."/>
        </authorList>
    </citation>
    <scope>NUCLEOTIDE SEQUENCE</scope>
    <source>
        <strain evidence="1">9144</strain>
    </source>
</reference>
<feature type="non-terminal residue" evidence="1">
    <location>
        <position position="111"/>
    </location>
</feature>
<evidence type="ECO:0000313" key="2">
    <source>
        <dbReference type="EMBL" id="KAJ7218491.1"/>
    </source>
</evidence>
<evidence type="ECO:0000313" key="1">
    <source>
        <dbReference type="EMBL" id="KAJ7205445.1"/>
    </source>
</evidence>
<sequence>MNSIPTQFLLPESDRFEGRSDQSFTAFEGQIIDACTARGILGYLTGTTLKPTSNPIQSIYVPTPWFSPLPFDEEFAQREAFTHGLLFGNIINPIALGLDRAETTAKSWAKL</sequence>
<proteinExistence type="predicted"/>
<protein>
    <submittedName>
        <fullName evidence="1">Uncharacterized protein</fullName>
    </submittedName>
</protein>
<dbReference type="AlphaFoldDB" id="A0AAD6VAC2"/>
<keyword evidence="3" id="KW-1185">Reference proteome</keyword>
<accession>A0AAD6VAC2</accession>
<gene>
    <name evidence="2" type="ORF">GGX14DRAFT_356788</name>
    <name evidence="1" type="ORF">GGX14DRAFT_367884</name>
</gene>
<name>A0AAD6VAC2_9AGAR</name>
<dbReference type="Proteomes" id="UP001219525">
    <property type="component" value="Unassembled WGS sequence"/>
</dbReference>
<dbReference type="EMBL" id="JARJCW010000043">
    <property type="protein sequence ID" value="KAJ7205445.1"/>
    <property type="molecule type" value="Genomic_DNA"/>
</dbReference>
<comment type="caution">
    <text evidence="1">The sequence shown here is derived from an EMBL/GenBank/DDBJ whole genome shotgun (WGS) entry which is preliminary data.</text>
</comment>
<evidence type="ECO:0000313" key="3">
    <source>
        <dbReference type="Proteomes" id="UP001219525"/>
    </source>
</evidence>
<organism evidence="1 3">
    <name type="scientific">Mycena pura</name>
    <dbReference type="NCBI Taxonomy" id="153505"/>
    <lineage>
        <taxon>Eukaryota</taxon>
        <taxon>Fungi</taxon>
        <taxon>Dikarya</taxon>
        <taxon>Basidiomycota</taxon>
        <taxon>Agaricomycotina</taxon>
        <taxon>Agaricomycetes</taxon>
        <taxon>Agaricomycetidae</taxon>
        <taxon>Agaricales</taxon>
        <taxon>Marasmiineae</taxon>
        <taxon>Mycenaceae</taxon>
        <taxon>Mycena</taxon>
    </lineage>
</organism>